<keyword evidence="1" id="KW-0472">Membrane</keyword>
<evidence type="ECO:0000256" key="1">
    <source>
        <dbReference type="SAM" id="Phobius"/>
    </source>
</evidence>
<feature type="transmembrane region" description="Helical" evidence="1">
    <location>
        <begin position="87"/>
        <end position="109"/>
    </location>
</feature>
<proteinExistence type="predicted"/>
<name>A0ABV8CV77_9STRE</name>
<dbReference type="InterPro" id="IPR005325">
    <property type="entry name" value="DUF308_memb"/>
</dbReference>
<dbReference type="EMBL" id="JBHRZV010000034">
    <property type="protein sequence ID" value="MFC3928024.1"/>
    <property type="molecule type" value="Genomic_DNA"/>
</dbReference>
<dbReference type="RefSeq" id="WP_380426197.1">
    <property type="nucleotide sequence ID" value="NZ_JBHRZV010000034.1"/>
</dbReference>
<dbReference type="Pfam" id="PF03729">
    <property type="entry name" value="DUF308"/>
    <property type="match status" value="1"/>
</dbReference>
<sequence length="167" mass="18800">MKRSLILFGLLICLLAFYLFSHPLTPVASIGWIGALVLFYHGALGLRNYIRSSPAYRRPWNLIQSILSLFFAILFLSSSAFSLSTTVFSIVAYWLMFLGGTRLMAAYTYYKANFPDSRREFWSATITILVALFLFINPIFSAAIIGYLFAFIVLLVGISLLLSGLRL</sequence>
<keyword evidence="1" id="KW-0812">Transmembrane</keyword>
<feature type="transmembrane region" description="Helical" evidence="1">
    <location>
        <begin position="31"/>
        <end position="50"/>
    </location>
</feature>
<reference evidence="3" key="1">
    <citation type="journal article" date="2019" name="Int. J. Syst. Evol. Microbiol.">
        <title>The Global Catalogue of Microorganisms (GCM) 10K type strain sequencing project: providing services to taxonomists for standard genome sequencing and annotation.</title>
        <authorList>
            <consortium name="The Broad Institute Genomics Platform"/>
            <consortium name="The Broad Institute Genome Sequencing Center for Infectious Disease"/>
            <person name="Wu L."/>
            <person name="Ma J."/>
        </authorList>
    </citation>
    <scope>NUCLEOTIDE SEQUENCE [LARGE SCALE GENOMIC DNA]</scope>
    <source>
        <strain evidence="3">CCUG 67170</strain>
    </source>
</reference>
<protein>
    <submittedName>
        <fullName evidence="2">DUF308 domain-containing protein</fullName>
    </submittedName>
</protein>
<accession>A0ABV8CV77</accession>
<gene>
    <name evidence="2" type="ORF">ACFORF_05335</name>
</gene>
<feature type="transmembrane region" description="Helical" evidence="1">
    <location>
        <begin position="146"/>
        <end position="165"/>
    </location>
</feature>
<keyword evidence="1" id="KW-1133">Transmembrane helix</keyword>
<feature type="transmembrane region" description="Helical" evidence="1">
    <location>
        <begin position="121"/>
        <end position="140"/>
    </location>
</feature>
<dbReference type="Proteomes" id="UP001595807">
    <property type="component" value="Unassembled WGS sequence"/>
</dbReference>
<evidence type="ECO:0000313" key="3">
    <source>
        <dbReference type="Proteomes" id="UP001595807"/>
    </source>
</evidence>
<comment type="caution">
    <text evidence="2">The sequence shown here is derived from an EMBL/GenBank/DDBJ whole genome shotgun (WGS) entry which is preliminary data.</text>
</comment>
<feature type="transmembrane region" description="Helical" evidence="1">
    <location>
        <begin position="62"/>
        <end position="81"/>
    </location>
</feature>
<evidence type="ECO:0000313" key="2">
    <source>
        <dbReference type="EMBL" id="MFC3928024.1"/>
    </source>
</evidence>
<keyword evidence="3" id="KW-1185">Reference proteome</keyword>
<organism evidence="2 3">
    <name type="scientific">Streptococcus caprae</name>
    <dbReference type="NCBI Taxonomy" id="1640501"/>
    <lineage>
        <taxon>Bacteria</taxon>
        <taxon>Bacillati</taxon>
        <taxon>Bacillota</taxon>
        <taxon>Bacilli</taxon>
        <taxon>Lactobacillales</taxon>
        <taxon>Streptococcaceae</taxon>
        <taxon>Streptococcus</taxon>
    </lineage>
</organism>